<evidence type="ECO:0000256" key="1">
    <source>
        <dbReference type="ARBA" id="ARBA00022528"/>
    </source>
</evidence>
<protein>
    <recommendedName>
        <fullName evidence="4">ATPase AAA-type core domain-containing protein</fullName>
    </recommendedName>
</protein>
<dbReference type="OrthoDB" id="1904231at2759"/>
<reference evidence="2" key="1">
    <citation type="submission" date="2021-01" db="EMBL/GenBank/DDBJ databases">
        <title>Adiantum capillus-veneris genome.</title>
        <authorList>
            <person name="Fang Y."/>
            <person name="Liao Q."/>
        </authorList>
    </citation>
    <scope>NUCLEOTIDE SEQUENCE</scope>
    <source>
        <strain evidence="2">H3</strain>
        <tissue evidence="2">Leaf</tissue>
    </source>
</reference>
<keyword evidence="1" id="KW-0150">Chloroplast</keyword>
<dbReference type="EMBL" id="JABFUD020000011">
    <property type="protein sequence ID" value="KAI5073321.1"/>
    <property type="molecule type" value="Genomic_DNA"/>
</dbReference>
<evidence type="ECO:0000313" key="3">
    <source>
        <dbReference type="Proteomes" id="UP000886520"/>
    </source>
</evidence>
<evidence type="ECO:0000313" key="2">
    <source>
        <dbReference type="EMBL" id="KAI5073321.1"/>
    </source>
</evidence>
<name>A0A9D4UT28_ADICA</name>
<dbReference type="PANTHER" id="PTHR46411:SF3">
    <property type="entry name" value="AAA+ ATPASE DOMAIN-CONTAINING PROTEIN"/>
    <property type="match status" value="1"/>
</dbReference>
<dbReference type="SUPFAM" id="SSF52540">
    <property type="entry name" value="P-loop containing nucleoside triphosphate hydrolases"/>
    <property type="match status" value="1"/>
</dbReference>
<proteinExistence type="predicted"/>
<dbReference type="Gene3D" id="3.40.50.300">
    <property type="entry name" value="P-loop containing nucleotide triphosphate hydrolases"/>
    <property type="match status" value="1"/>
</dbReference>
<keyword evidence="3" id="KW-1185">Reference proteome</keyword>
<keyword evidence="1" id="KW-0934">Plastid</keyword>
<dbReference type="InterPro" id="IPR027417">
    <property type="entry name" value="P-loop_NTPase"/>
</dbReference>
<evidence type="ECO:0008006" key="4">
    <source>
        <dbReference type="Google" id="ProtNLM"/>
    </source>
</evidence>
<organism evidence="2 3">
    <name type="scientific">Adiantum capillus-veneris</name>
    <name type="common">Maidenhair fern</name>
    <dbReference type="NCBI Taxonomy" id="13818"/>
    <lineage>
        <taxon>Eukaryota</taxon>
        <taxon>Viridiplantae</taxon>
        <taxon>Streptophyta</taxon>
        <taxon>Embryophyta</taxon>
        <taxon>Tracheophyta</taxon>
        <taxon>Polypodiopsida</taxon>
        <taxon>Polypodiidae</taxon>
        <taxon>Polypodiales</taxon>
        <taxon>Pteridineae</taxon>
        <taxon>Pteridaceae</taxon>
        <taxon>Vittarioideae</taxon>
        <taxon>Adiantum</taxon>
    </lineage>
</organism>
<dbReference type="Proteomes" id="UP000886520">
    <property type="component" value="Chromosome 11"/>
</dbReference>
<dbReference type="AlphaFoldDB" id="A0A9D4UT28"/>
<sequence length="187" mass="21446">MANRLEQRLHRVIVNRRVIVDRFSLAKENIDWPLGNAQSAFELLRGLGEKETEEEKSEQLTKEDLRQAPAVVYGFSFSLKRWGCFGVEDLREITFEDQAYEQLVMKSAKQKDMLKAIVTTYLLEESGRGRIVDFVSQKGEGCVVLCYGSPGIGKTLMAKMLEEMLHRPFWVVSALIELGEETRELEK</sequence>
<gene>
    <name evidence="2" type="ORF">GOP47_0011334</name>
</gene>
<comment type="caution">
    <text evidence="2">The sequence shown here is derived from an EMBL/GenBank/DDBJ whole genome shotgun (WGS) entry which is preliminary data.</text>
</comment>
<dbReference type="PANTHER" id="PTHR46411">
    <property type="entry name" value="FAMILY ATPASE, PUTATIVE-RELATED"/>
    <property type="match status" value="1"/>
</dbReference>
<accession>A0A9D4UT28</accession>